<comment type="similarity">
    <text evidence="14">Belongs to the MurCDEF family.</text>
</comment>
<dbReference type="GO" id="GO:0008360">
    <property type="term" value="P:regulation of cell shape"/>
    <property type="evidence" value="ECO:0007669"/>
    <property type="project" value="UniProtKB-KW"/>
</dbReference>
<dbReference type="InterPro" id="IPR036565">
    <property type="entry name" value="Mur-like_cat_sf"/>
</dbReference>
<dbReference type="SUPFAM" id="SSF53623">
    <property type="entry name" value="MurD-like peptide ligases, catalytic domain"/>
    <property type="match status" value="1"/>
</dbReference>
<proteinExistence type="inferred from homology"/>
<keyword evidence="6 14" id="KW-0132">Cell division</keyword>
<dbReference type="GO" id="GO:0005524">
    <property type="term" value="F:ATP binding"/>
    <property type="evidence" value="ECO:0007669"/>
    <property type="project" value="UniProtKB-UniRule"/>
</dbReference>
<evidence type="ECO:0000256" key="3">
    <source>
        <dbReference type="ARBA" id="ARBA00012211"/>
    </source>
</evidence>
<keyword evidence="19" id="KW-1185">Reference proteome</keyword>
<comment type="function">
    <text evidence="14">Cell wall formation.</text>
</comment>
<evidence type="ECO:0000256" key="13">
    <source>
        <dbReference type="ARBA" id="ARBA00047833"/>
    </source>
</evidence>
<organism evidence="18 19">
    <name type="scientific">Listeria innocua ATCC 33091</name>
    <dbReference type="NCBI Taxonomy" id="1002366"/>
    <lineage>
        <taxon>Bacteria</taxon>
        <taxon>Bacillati</taxon>
        <taxon>Bacillota</taxon>
        <taxon>Bacilli</taxon>
        <taxon>Bacillales</taxon>
        <taxon>Listeriaceae</taxon>
        <taxon>Listeria</taxon>
    </lineage>
</organism>
<evidence type="ECO:0000259" key="15">
    <source>
        <dbReference type="Pfam" id="PF01225"/>
    </source>
</evidence>
<keyword evidence="9 14" id="KW-0133">Cell shape</keyword>
<evidence type="ECO:0000256" key="11">
    <source>
        <dbReference type="ARBA" id="ARBA00023306"/>
    </source>
</evidence>
<dbReference type="InterPro" id="IPR036615">
    <property type="entry name" value="Mur_ligase_C_dom_sf"/>
</dbReference>
<dbReference type="Proteomes" id="UP000003597">
    <property type="component" value="Unassembled WGS sequence"/>
</dbReference>
<keyword evidence="7 14" id="KW-0547">Nucleotide-binding</keyword>
<feature type="domain" description="Mur ligase C-terminal" evidence="16">
    <location>
        <begin position="302"/>
        <end position="423"/>
    </location>
</feature>
<protein>
    <recommendedName>
        <fullName evidence="3 14">UDP-N-acetylmuramate--L-alanine ligase</fullName>
        <ecNumber evidence="3 14">6.3.2.8</ecNumber>
    </recommendedName>
    <alternativeName>
        <fullName evidence="14">UDP-N-acetylmuramoyl-L-alanine synthetase</fullName>
    </alternativeName>
</protein>
<evidence type="ECO:0000256" key="10">
    <source>
        <dbReference type="ARBA" id="ARBA00022984"/>
    </source>
</evidence>
<dbReference type="Gene3D" id="3.90.190.20">
    <property type="entry name" value="Mur ligase, C-terminal domain"/>
    <property type="match status" value="1"/>
</dbReference>
<dbReference type="InterPro" id="IPR050061">
    <property type="entry name" value="MurCDEF_pg_biosynth"/>
</dbReference>
<dbReference type="Pfam" id="PF01225">
    <property type="entry name" value="Mur_ligase"/>
    <property type="match status" value="1"/>
</dbReference>
<dbReference type="InterPro" id="IPR004101">
    <property type="entry name" value="Mur_ligase_C"/>
</dbReference>
<dbReference type="SUPFAM" id="SSF53244">
    <property type="entry name" value="MurD-like peptide ligases, peptide-binding domain"/>
    <property type="match status" value="1"/>
</dbReference>
<evidence type="ECO:0000256" key="2">
    <source>
        <dbReference type="ARBA" id="ARBA00004752"/>
    </source>
</evidence>
<feature type="binding site" evidence="14">
    <location>
        <begin position="113"/>
        <end position="119"/>
    </location>
    <ligand>
        <name>ATP</name>
        <dbReference type="ChEBI" id="CHEBI:30616"/>
    </ligand>
</feature>
<dbReference type="Gene3D" id="3.40.50.720">
    <property type="entry name" value="NAD(P)-binding Rossmann-like Domain"/>
    <property type="match status" value="1"/>
</dbReference>
<dbReference type="GO" id="GO:0051301">
    <property type="term" value="P:cell division"/>
    <property type="evidence" value="ECO:0007669"/>
    <property type="project" value="UniProtKB-KW"/>
</dbReference>
<feature type="domain" description="Mur ligase N-terminal catalytic" evidence="15">
    <location>
        <begin position="9"/>
        <end position="106"/>
    </location>
</feature>
<name>A0AB72Z7A7_LISIO</name>
<dbReference type="GO" id="GO:0071555">
    <property type="term" value="P:cell wall organization"/>
    <property type="evidence" value="ECO:0007669"/>
    <property type="project" value="UniProtKB-KW"/>
</dbReference>
<keyword evidence="11 14" id="KW-0131">Cell cycle</keyword>
<feature type="domain" description="Mur ligase central" evidence="17">
    <location>
        <begin position="111"/>
        <end position="279"/>
    </location>
</feature>
<keyword evidence="12 14" id="KW-0961">Cell wall biogenesis/degradation</keyword>
<dbReference type="InterPro" id="IPR013221">
    <property type="entry name" value="Mur_ligase_cen"/>
</dbReference>
<evidence type="ECO:0000256" key="9">
    <source>
        <dbReference type="ARBA" id="ARBA00022960"/>
    </source>
</evidence>
<dbReference type="Pfam" id="PF02875">
    <property type="entry name" value="Mur_ligase_C"/>
    <property type="match status" value="1"/>
</dbReference>
<dbReference type="NCBIfam" id="TIGR01082">
    <property type="entry name" value="murC"/>
    <property type="match status" value="1"/>
</dbReference>
<evidence type="ECO:0000259" key="16">
    <source>
        <dbReference type="Pfam" id="PF02875"/>
    </source>
</evidence>
<evidence type="ECO:0000256" key="6">
    <source>
        <dbReference type="ARBA" id="ARBA00022618"/>
    </source>
</evidence>
<evidence type="ECO:0000256" key="5">
    <source>
        <dbReference type="ARBA" id="ARBA00022598"/>
    </source>
</evidence>
<sequence length="452" mass="50565">MGVQIMTIYHFVGIKGSGMSALAQILHDKGFQVQGSDVDKYFFTQKALEEKQIPIMTFSADNIKEGLTIIAGNAFPDTHEEIERANELNLPVIRYHKFLGQLIDGYTSIAITGSHGKTSTTGLLSHVVGAIRPTSYLIGDGTGSGTKDAKYFALEACEYQRHFLAYKPTYAIMTNIDWDHPDYFKSVDDVFNAFETLGKQVKKAVFALGDDVELRKLSLDVPIIYFGFGSENEFQAKNVKKETTGTKFDVYHRDEFLASFEIPAYGDHNVLNALSVIALCDYEGLPVDEVKKELKTFEGVKRRFSITEKGNQVLVDDYAHHPSEIRATVNAARQKYPNKKIVAVFQPHTFTRTRTFLQGFADSLNLADEVYLCDIFGSAREKTGNLTIADLAHKTKGNHIIKEEHTEELLQYPEAVILFMGAGDVQKFQAAYEKVLDNEIVANEVLKKSAIN</sequence>
<evidence type="ECO:0000256" key="14">
    <source>
        <dbReference type="HAMAP-Rule" id="MF_00046"/>
    </source>
</evidence>
<dbReference type="SUPFAM" id="SSF51984">
    <property type="entry name" value="MurCD N-terminal domain"/>
    <property type="match status" value="1"/>
</dbReference>
<dbReference type="PANTHER" id="PTHR43445:SF3">
    <property type="entry name" value="UDP-N-ACETYLMURAMATE--L-ALANINE LIGASE"/>
    <property type="match status" value="1"/>
</dbReference>
<keyword evidence="10 14" id="KW-0573">Peptidoglycan synthesis</keyword>
<dbReference type="AlphaFoldDB" id="A0AB72Z7A7"/>
<dbReference type="Gene3D" id="3.40.1190.10">
    <property type="entry name" value="Mur-like, catalytic domain"/>
    <property type="match status" value="1"/>
</dbReference>
<keyword evidence="4 14" id="KW-0963">Cytoplasm</keyword>
<evidence type="ECO:0000259" key="17">
    <source>
        <dbReference type="Pfam" id="PF08245"/>
    </source>
</evidence>
<evidence type="ECO:0000313" key="19">
    <source>
        <dbReference type="Proteomes" id="UP000003597"/>
    </source>
</evidence>
<dbReference type="EMBL" id="AGCN01000033">
    <property type="protein sequence ID" value="EHN60761.1"/>
    <property type="molecule type" value="Genomic_DNA"/>
</dbReference>
<dbReference type="InterPro" id="IPR000713">
    <property type="entry name" value="Mur_ligase_N"/>
</dbReference>
<dbReference type="GO" id="GO:0008763">
    <property type="term" value="F:UDP-N-acetylmuramate-L-alanine ligase activity"/>
    <property type="evidence" value="ECO:0007669"/>
    <property type="project" value="UniProtKB-UniRule"/>
</dbReference>
<keyword evidence="8 14" id="KW-0067">ATP-binding</keyword>
<dbReference type="InterPro" id="IPR005758">
    <property type="entry name" value="UDP-N-AcMur_Ala_ligase_MurC"/>
</dbReference>
<comment type="pathway">
    <text evidence="2 14">Cell wall biogenesis; peptidoglycan biosynthesis.</text>
</comment>
<gene>
    <name evidence="14" type="primary">murC</name>
    <name evidence="18" type="ORF">HMPREF0557_02275</name>
</gene>
<dbReference type="GO" id="GO:0009252">
    <property type="term" value="P:peptidoglycan biosynthetic process"/>
    <property type="evidence" value="ECO:0007669"/>
    <property type="project" value="UniProtKB-UniRule"/>
</dbReference>
<comment type="subcellular location">
    <subcellularLocation>
        <location evidence="1 14">Cytoplasm</location>
    </subcellularLocation>
</comment>
<comment type="catalytic activity">
    <reaction evidence="13 14">
        <text>UDP-N-acetyl-alpha-D-muramate + L-alanine + ATP = UDP-N-acetyl-alpha-D-muramoyl-L-alanine + ADP + phosphate + H(+)</text>
        <dbReference type="Rhea" id="RHEA:23372"/>
        <dbReference type="ChEBI" id="CHEBI:15378"/>
        <dbReference type="ChEBI" id="CHEBI:30616"/>
        <dbReference type="ChEBI" id="CHEBI:43474"/>
        <dbReference type="ChEBI" id="CHEBI:57972"/>
        <dbReference type="ChEBI" id="CHEBI:70757"/>
        <dbReference type="ChEBI" id="CHEBI:83898"/>
        <dbReference type="ChEBI" id="CHEBI:456216"/>
        <dbReference type="EC" id="6.3.2.8"/>
    </reaction>
</comment>
<dbReference type="Pfam" id="PF08245">
    <property type="entry name" value="Mur_ligase_M"/>
    <property type="match status" value="1"/>
</dbReference>
<evidence type="ECO:0000256" key="7">
    <source>
        <dbReference type="ARBA" id="ARBA00022741"/>
    </source>
</evidence>
<accession>A0AB72Z7A7</accession>
<dbReference type="PANTHER" id="PTHR43445">
    <property type="entry name" value="UDP-N-ACETYLMURAMATE--L-ALANINE LIGASE-RELATED"/>
    <property type="match status" value="1"/>
</dbReference>
<comment type="caution">
    <text evidence="18">The sequence shown here is derived from an EMBL/GenBank/DDBJ whole genome shotgun (WGS) entry which is preliminary data.</text>
</comment>
<evidence type="ECO:0000313" key="18">
    <source>
        <dbReference type="EMBL" id="EHN60761.1"/>
    </source>
</evidence>
<dbReference type="EC" id="6.3.2.8" evidence="3 14"/>
<dbReference type="GO" id="GO:0005737">
    <property type="term" value="C:cytoplasm"/>
    <property type="evidence" value="ECO:0007669"/>
    <property type="project" value="UniProtKB-SubCell"/>
</dbReference>
<dbReference type="HAMAP" id="MF_00046">
    <property type="entry name" value="MurC"/>
    <property type="match status" value="1"/>
</dbReference>
<evidence type="ECO:0000256" key="8">
    <source>
        <dbReference type="ARBA" id="ARBA00022840"/>
    </source>
</evidence>
<evidence type="ECO:0000256" key="1">
    <source>
        <dbReference type="ARBA" id="ARBA00004496"/>
    </source>
</evidence>
<reference evidence="18 19" key="1">
    <citation type="submission" date="2011-08" db="EMBL/GenBank/DDBJ databases">
        <authorList>
            <person name="Weinstock G."/>
            <person name="Sodergren E."/>
            <person name="Clifton S."/>
            <person name="Fulton L."/>
            <person name="Fulton B."/>
            <person name="Courtney L."/>
            <person name="Fronick C."/>
            <person name="Harrison M."/>
            <person name="Strong C."/>
            <person name="Farmer C."/>
            <person name="Delahaunty K."/>
            <person name="Markovic C."/>
            <person name="Hall O."/>
            <person name="Minx P."/>
            <person name="Tomlinson C."/>
            <person name="Mitreva M."/>
            <person name="Hou S."/>
            <person name="Chen J."/>
            <person name="Wollam A."/>
            <person name="Pepin K.H."/>
            <person name="Johnson M."/>
            <person name="Bhonagiri V."/>
            <person name="Zhang X."/>
            <person name="Suruliraj S."/>
            <person name="Warren W."/>
            <person name="Chinwalla A."/>
            <person name="Mardis E.R."/>
            <person name="Wilson R.K."/>
        </authorList>
    </citation>
    <scope>NUCLEOTIDE SEQUENCE [LARGE SCALE GENOMIC DNA]</scope>
    <source>
        <strain evidence="18 19">ATCC 33091</strain>
    </source>
</reference>
<keyword evidence="5 14" id="KW-0436">Ligase</keyword>
<evidence type="ECO:0000256" key="12">
    <source>
        <dbReference type="ARBA" id="ARBA00023316"/>
    </source>
</evidence>
<evidence type="ECO:0000256" key="4">
    <source>
        <dbReference type="ARBA" id="ARBA00022490"/>
    </source>
</evidence>